<dbReference type="CDD" id="cd06089">
    <property type="entry name" value="KOW_RPL26"/>
    <property type="match status" value="1"/>
</dbReference>
<dbReference type="GO" id="GO:0003735">
    <property type="term" value="F:structural constituent of ribosome"/>
    <property type="evidence" value="ECO:0007669"/>
    <property type="project" value="InterPro"/>
</dbReference>
<dbReference type="SUPFAM" id="SSF50104">
    <property type="entry name" value="Translation proteins SH3-like domain"/>
    <property type="match status" value="1"/>
</dbReference>
<dbReference type="eggNOG" id="KOG3401">
    <property type="taxonomic scope" value="Eukaryota"/>
</dbReference>
<comment type="similarity">
    <text evidence="2">Belongs to the universal ribosomal protein uL24 family.</text>
</comment>
<dbReference type="STRING" id="431595.K3WGT3"/>
<keyword evidence="6" id="KW-0687">Ribonucleoprotein</keyword>
<dbReference type="InterPro" id="IPR005824">
    <property type="entry name" value="KOW"/>
</dbReference>
<evidence type="ECO:0000256" key="6">
    <source>
        <dbReference type="ARBA" id="ARBA00023274"/>
    </source>
</evidence>
<dbReference type="PROSITE" id="PS01108">
    <property type="entry name" value="RIBOSOMAL_L24"/>
    <property type="match status" value="1"/>
</dbReference>
<dbReference type="Gene3D" id="2.30.30.30">
    <property type="match status" value="1"/>
</dbReference>
<dbReference type="AlphaFoldDB" id="K3WGT3"/>
<dbReference type="FunCoup" id="K3WGT3">
    <property type="interactions" value="480"/>
</dbReference>
<dbReference type="PANTHER" id="PTHR11143">
    <property type="entry name" value="60S RIBOSOMAL PROTEIN L26 FAMILY MEMBER"/>
    <property type="match status" value="1"/>
</dbReference>
<keyword evidence="3" id="KW-0150">Chloroplast</keyword>
<evidence type="ECO:0000313" key="11">
    <source>
        <dbReference type="Proteomes" id="UP000019132"/>
    </source>
</evidence>
<dbReference type="NCBIfam" id="TIGR01080">
    <property type="entry name" value="rplX_A_E"/>
    <property type="match status" value="1"/>
</dbReference>
<dbReference type="GO" id="GO:0015934">
    <property type="term" value="C:large ribosomal subunit"/>
    <property type="evidence" value="ECO:0007669"/>
    <property type="project" value="InterPro"/>
</dbReference>
<dbReference type="InterPro" id="IPR005756">
    <property type="entry name" value="Ribosomal_uL24_euk/arc"/>
</dbReference>
<dbReference type="GO" id="GO:0009507">
    <property type="term" value="C:chloroplast"/>
    <property type="evidence" value="ECO:0007669"/>
    <property type="project" value="UniProtKB-SubCell"/>
</dbReference>
<keyword evidence="11" id="KW-1185">Reference proteome</keyword>
<keyword evidence="5" id="KW-0689">Ribosomal protein</keyword>
<evidence type="ECO:0000256" key="1">
    <source>
        <dbReference type="ARBA" id="ARBA00004229"/>
    </source>
</evidence>
<dbReference type="GO" id="GO:0003723">
    <property type="term" value="F:RNA binding"/>
    <property type="evidence" value="ECO:0007669"/>
    <property type="project" value="InterPro"/>
</dbReference>
<dbReference type="VEuPathDB" id="FungiDB:PYU1_G004164"/>
<dbReference type="Pfam" id="PF00467">
    <property type="entry name" value="KOW"/>
    <property type="match status" value="1"/>
</dbReference>
<reference evidence="11" key="1">
    <citation type="journal article" date="2010" name="Genome Biol.">
        <title>Genome sequence of the necrotrophic plant pathogen Pythium ultimum reveals original pathogenicity mechanisms and effector repertoire.</title>
        <authorList>
            <person name="Levesque C.A."/>
            <person name="Brouwer H."/>
            <person name="Cano L."/>
            <person name="Hamilton J.P."/>
            <person name="Holt C."/>
            <person name="Huitema E."/>
            <person name="Raffaele S."/>
            <person name="Robideau G.P."/>
            <person name="Thines M."/>
            <person name="Win J."/>
            <person name="Zerillo M.M."/>
            <person name="Beakes G.W."/>
            <person name="Boore J.L."/>
            <person name="Busam D."/>
            <person name="Dumas B."/>
            <person name="Ferriera S."/>
            <person name="Fuerstenberg S.I."/>
            <person name="Gachon C.M."/>
            <person name="Gaulin E."/>
            <person name="Govers F."/>
            <person name="Grenville-Briggs L."/>
            <person name="Horner N."/>
            <person name="Hostetler J."/>
            <person name="Jiang R.H."/>
            <person name="Johnson J."/>
            <person name="Krajaejun T."/>
            <person name="Lin H."/>
            <person name="Meijer H.J."/>
            <person name="Moore B."/>
            <person name="Morris P."/>
            <person name="Phuntmart V."/>
            <person name="Puiu D."/>
            <person name="Shetty J."/>
            <person name="Stajich J.E."/>
            <person name="Tripathy S."/>
            <person name="Wawra S."/>
            <person name="van West P."/>
            <person name="Whitty B.R."/>
            <person name="Coutinho P.M."/>
            <person name="Henrissat B."/>
            <person name="Martin F."/>
            <person name="Thomas P.D."/>
            <person name="Tyler B.M."/>
            <person name="De Vries R.P."/>
            <person name="Kamoun S."/>
            <person name="Yandell M."/>
            <person name="Tisserat N."/>
            <person name="Buell C.R."/>
        </authorList>
    </citation>
    <scope>NUCLEOTIDE SEQUENCE</scope>
    <source>
        <strain evidence="11">DAOM:BR144</strain>
    </source>
</reference>
<sequence>MHLRSLKFNSTVSSSRRKSRKAHFGAHSTQRRVLMSAPLSKDLQTKYNVRSIPIRKDDEVTVVRGTYKNREGRVTAVYRKKFVIHVAGVVKEKANGQSVPIGIDASKVVVTKLKLDKDRKKILERKNRATGDDAKGKFTEADVAQANVD</sequence>
<evidence type="ECO:0000259" key="9">
    <source>
        <dbReference type="SMART" id="SM00739"/>
    </source>
</evidence>
<reference evidence="10" key="3">
    <citation type="submission" date="2015-02" db="UniProtKB">
        <authorList>
            <consortium name="EnsemblProtists"/>
        </authorList>
    </citation>
    <scope>IDENTIFICATION</scope>
    <source>
        <strain evidence="10">DAOM BR144</strain>
    </source>
</reference>
<accession>K3WGT3</accession>
<feature type="compositionally biased region" description="Basic residues" evidence="8">
    <location>
        <begin position="15"/>
        <end position="24"/>
    </location>
</feature>
<dbReference type="InterPro" id="IPR041988">
    <property type="entry name" value="Ribosomal_uL24_KOW"/>
</dbReference>
<dbReference type="FunFam" id="2.30.30.30:FF:000009">
    <property type="entry name" value="60S ribosomal protein L26"/>
    <property type="match status" value="1"/>
</dbReference>
<evidence type="ECO:0000256" key="5">
    <source>
        <dbReference type="ARBA" id="ARBA00022980"/>
    </source>
</evidence>
<evidence type="ECO:0000256" key="2">
    <source>
        <dbReference type="ARBA" id="ARBA00010618"/>
    </source>
</evidence>
<organism evidence="10 11">
    <name type="scientific">Globisporangium ultimum (strain ATCC 200006 / CBS 805.95 / DAOM BR144)</name>
    <name type="common">Pythium ultimum</name>
    <dbReference type="NCBI Taxonomy" id="431595"/>
    <lineage>
        <taxon>Eukaryota</taxon>
        <taxon>Sar</taxon>
        <taxon>Stramenopiles</taxon>
        <taxon>Oomycota</taxon>
        <taxon>Peronosporomycetes</taxon>
        <taxon>Pythiales</taxon>
        <taxon>Pythiaceae</taxon>
        <taxon>Globisporangium</taxon>
    </lineage>
</organism>
<dbReference type="InterPro" id="IPR014722">
    <property type="entry name" value="Rib_uL2_dom2"/>
</dbReference>
<name>K3WGT3_GLOUD</name>
<dbReference type="EMBL" id="GL376567">
    <property type="status" value="NOT_ANNOTATED_CDS"/>
    <property type="molecule type" value="Genomic_DNA"/>
</dbReference>
<dbReference type="EnsemblProtists" id="PYU1_T004174">
    <property type="protein sequence ID" value="PYU1_T004174"/>
    <property type="gene ID" value="PYU1_G004164"/>
</dbReference>
<evidence type="ECO:0000313" key="10">
    <source>
        <dbReference type="EnsemblProtists" id="PYU1_T004174"/>
    </source>
</evidence>
<feature type="domain" description="KOW" evidence="9">
    <location>
        <begin position="53"/>
        <end position="80"/>
    </location>
</feature>
<evidence type="ECO:0000256" key="7">
    <source>
        <dbReference type="ARBA" id="ARBA00035361"/>
    </source>
</evidence>
<dbReference type="OMA" id="VRIMRGD"/>
<dbReference type="GO" id="GO:0006412">
    <property type="term" value="P:translation"/>
    <property type="evidence" value="ECO:0007669"/>
    <property type="project" value="InterPro"/>
</dbReference>
<dbReference type="HOGENOM" id="CLU_093240_0_1_1"/>
<comment type="subcellular location">
    <subcellularLocation>
        <location evidence="1">Plastid</location>
        <location evidence="1">Chloroplast</location>
    </subcellularLocation>
</comment>
<evidence type="ECO:0000256" key="8">
    <source>
        <dbReference type="SAM" id="MobiDB-lite"/>
    </source>
</evidence>
<dbReference type="InterPro" id="IPR008991">
    <property type="entry name" value="Translation_prot_SH3-like_sf"/>
</dbReference>
<evidence type="ECO:0000256" key="3">
    <source>
        <dbReference type="ARBA" id="ARBA00022528"/>
    </source>
</evidence>
<protein>
    <recommendedName>
        <fullName evidence="7">50S ribosomal protein L24, chloroplastic</fullName>
    </recommendedName>
</protein>
<dbReference type="Pfam" id="PF16906">
    <property type="entry name" value="Ribosomal_L26"/>
    <property type="match status" value="1"/>
</dbReference>
<proteinExistence type="inferred from homology"/>
<feature type="region of interest" description="Disordered" evidence="8">
    <location>
        <begin position="1"/>
        <end position="37"/>
    </location>
</feature>
<evidence type="ECO:0000256" key="4">
    <source>
        <dbReference type="ARBA" id="ARBA00022640"/>
    </source>
</evidence>
<dbReference type="SMART" id="SM00739">
    <property type="entry name" value="KOW"/>
    <property type="match status" value="1"/>
</dbReference>
<dbReference type="Proteomes" id="UP000019132">
    <property type="component" value="Unassembled WGS sequence"/>
</dbReference>
<dbReference type="InterPro" id="IPR005825">
    <property type="entry name" value="Ribosomal_uL24_CS"/>
</dbReference>
<dbReference type="InParanoid" id="K3WGT3"/>
<reference evidence="11" key="2">
    <citation type="submission" date="2010-04" db="EMBL/GenBank/DDBJ databases">
        <authorList>
            <person name="Buell R."/>
            <person name="Hamilton J."/>
            <person name="Hostetler J."/>
        </authorList>
    </citation>
    <scope>NUCLEOTIDE SEQUENCE [LARGE SCALE GENOMIC DNA]</scope>
    <source>
        <strain evidence="11">DAOM:BR144</strain>
    </source>
</reference>
<keyword evidence="4" id="KW-0934">Plastid</keyword>